<proteinExistence type="predicted"/>
<name>A0A4R0JE17_9ACTN</name>
<feature type="region of interest" description="Disordered" evidence="1">
    <location>
        <begin position="186"/>
        <end position="207"/>
    </location>
</feature>
<accession>A0A4R0JE17</accession>
<feature type="transmembrane region" description="Helical" evidence="2">
    <location>
        <begin position="130"/>
        <end position="150"/>
    </location>
</feature>
<keyword evidence="2" id="KW-1133">Transmembrane helix</keyword>
<evidence type="ECO:0000313" key="3">
    <source>
        <dbReference type="EMBL" id="TCC45011.1"/>
    </source>
</evidence>
<protein>
    <submittedName>
        <fullName evidence="3">Uncharacterized protein</fullName>
    </submittedName>
</protein>
<feature type="transmembrane region" description="Helical" evidence="2">
    <location>
        <begin position="30"/>
        <end position="53"/>
    </location>
</feature>
<organism evidence="3 4">
    <name type="scientific">Kribbella capetownensis</name>
    <dbReference type="NCBI Taxonomy" id="1572659"/>
    <lineage>
        <taxon>Bacteria</taxon>
        <taxon>Bacillati</taxon>
        <taxon>Actinomycetota</taxon>
        <taxon>Actinomycetes</taxon>
        <taxon>Propionibacteriales</taxon>
        <taxon>Kribbellaceae</taxon>
        <taxon>Kribbella</taxon>
    </lineage>
</organism>
<dbReference type="EMBL" id="SJKD01000008">
    <property type="protein sequence ID" value="TCC45011.1"/>
    <property type="molecule type" value="Genomic_DNA"/>
</dbReference>
<keyword evidence="2" id="KW-0472">Membrane</keyword>
<dbReference type="Proteomes" id="UP000293342">
    <property type="component" value="Unassembled WGS sequence"/>
</dbReference>
<evidence type="ECO:0000313" key="4">
    <source>
        <dbReference type="Proteomes" id="UP000293342"/>
    </source>
</evidence>
<reference evidence="3 4" key="1">
    <citation type="submission" date="2019-02" db="EMBL/GenBank/DDBJ databases">
        <title>Kribbella capetownensis sp. nov. and Kribbella speibonae sp. nov., isolated from soil.</title>
        <authorList>
            <person name="Curtis S.M."/>
            <person name="Norton I."/>
            <person name="Everest G.J."/>
            <person name="Meyers P.R."/>
        </authorList>
    </citation>
    <scope>NUCLEOTIDE SEQUENCE [LARGE SCALE GENOMIC DNA]</scope>
    <source>
        <strain evidence="3 4">YM53</strain>
    </source>
</reference>
<dbReference type="AlphaFoldDB" id="A0A4R0JE17"/>
<evidence type="ECO:0000256" key="2">
    <source>
        <dbReference type="SAM" id="Phobius"/>
    </source>
</evidence>
<gene>
    <name evidence="3" type="ORF">E0H75_31310</name>
</gene>
<comment type="caution">
    <text evidence="3">The sequence shown here is derived from an EMBL/GenBank/DDBJ whole genome shotgun (WGS) entry which is preliminary data.</text>
</comment>
<evidence type="ECO:0000256" key="1">
    <source>
        <dbReference type="SAM" id="MobiDB-lite"/>
    </source>
</evidence>
<feature type="transmembrane region" description="Helical" evidence="2">
    <location>
        <begin position="86"/>
        <end position="109"/>
    </location>
</feature>
<keyword evidence="4" id="KW-1185">Reference proteome</keyword>
<dbReference type="RefSeq" id="WP_131517315.1">
    <property type="nucleotide sequence ID" value="NZ_SJKD01000008.1"/>
</dbReference>
<feature type="compositionally biased region" description="Acidic residues" evidence="1">
    <location>
        <begin position="194"/>
        <end position="207"/>
    </location>
</feature>
<keyword evidence="2" id="KW-0812">Transmembrane</keyword>
<feature type="transmembrane region" description="Helical" evidence="2">
    <location>
        <begin position="156"/>
        <end position="174"/>
    </location>
</feature>
<dbReference type="OrthoDB" id="3828623at2"/>
<sequence length="207" mass="22091">MTTTARPATARPGIARPRNKAAMKPMTRRMIGAINFAEAIITLIGLIAAYGIAERLVSDQEITGPTGIATRTVHWWGPDFTTTLNMSLLIVGAAAGAVGSVIHQSMVFAQRAGLETLERGFVWWYLLRPVWSALLGSVVVVAVNTGLISIGDDTTSSAGVTVLMMTGCLAGLFTDQAMVRLRPLLGVTPPEDSQVPDEETTPNDDQR</sequence>